<keyword evidence="6 10" id="KW-1015">Disulfide bond</keyword>
<comment type="similarity">
    <text evidence="2 10">Belongs to the glycosyl hydrolase 27 family.</text>
</comment>
<sequence>MTLADIDKIYLWKILGKAHFEASDHYIALACSLHYDILMLLITIYFIWEFCTIRFTEGFDREWANRPPMGWRTGPYFGCQTDCINVPDKCISERMINTAAYRLREYGLHKAGYNHILIDDCWAARTRDVETKELRRNTTRFPSDFTVLSRVLSFKGYRMGLYLNYGKFTPHGYPGSADNLENDAKNMKKWNVKYVTMDAYSASDAHYSEAFANFSHYLNTSSILSCGYPAYIDWFYNPKKIDWKSLKSNCNSWSLFSNPVTDWDSIVRIHNQYKDRSIFLANQAGPQHWNDPGPLLIPNYVLSHSQQLVQMGLWCMFAAPLFISTDLENPDPFSIRLLKNSRLIEIDQDEGGHQAVYMGETKNIHVWIRRLAVNGCWAIAFVNLHLTGGPVHVVLKLSQMNVTTHSKPYSLFLVHDVYLDKLVDILDPSGSLKVTGYPIPLEFEIVCLETSACIGDLRMRGFTHTDPWLSFSLILLALWMLVPTDTLDNGLALKPPMGWMSWQRFRCQTDCRHYPDDCISERLIKRTVDRMISTKLKDAGYQYVMIDDCWQLMQRDPKTQKLVPDPNRFPGGLKKLSDYVHEHGLLLGIYLDFGNLTCEGYPGTLGHLKEDADSLAGWGVDYVKVDGCYSHPQEMPDGYEQLGKYLNQTGRPMVYSCSYPMYSNWQSDPKRIDWVRLAKNCNQWRLFGDVQDSWASVSSIINQYANHQSLLFTTNGVGHWNDMDMLVIGNYGLSEEQMRVQMGMWSLLAVPLIISTDLDTIDAKSLELLKNPNLLEINQGSGGWPSAILVKKERHVQIWLRKLLEDWVVGFVNHASGGYPERIDLSLNELSKAIPAGKYRFVDVFTGKTVGNWNTEEKWTVRVNPPGIVLYRIKRAQSQSAIHLERWFEMPFWRWLKRAHLFG</sequence>
<dbReference type="InterPro" id="IPR035373">
    <property type="entry name" value="Melibiase/NAGA_C"/>
</dbReference>
<name>A0AAV2TGW5_CALDB</name>
<keyword evidence="4 10" id="KW-0378">Hydrolase</keyword>
<dbReference type="InterPro" id="IPR002241">
    <property type="entry name" value="Glyco_hydro_27"/>
</dbReference>
<keyword evidence="11" id="KW-0472">Membrane</keyword>
<dbReference type="PROSITE" id="PS00512">
    <property type="entry name" value="ALPHA_GALACTOSIDASE"/>
    <property type="match status" value="2"/>
</dbReference>
<dbReference type="CDD" id="cd14792">
    <property type="entry name" value="GH27"/>
    <property type="match status" value="2"/>
</dbReference>
<keyword evidence="8" id="KW-0458">Lysosome</keyword>
<evidence type="ECO:0000256" key="4">
    <source>
        <dbReference type="ARBA" id="ARBA00022801"/>
    </source>
</evidence>
<evidence type="ECO:0000256" key="10">
    <source>
        <dbReference type="RuleBase" id="RU361168"/>
    </source>
</evidence>
<dbReference type="FunFam" id="3.20.20.70:FF:000197">
    <property type="entry name" value="Alpha-galactosidase"/>
    <property type="match status" value="1"/>
</dbReference>
<accession>A0AAV2TGW5</accession>
<comment type="subcellular location">
    <subcellularLocation>
        <location evidence="1">Lysosome</location>
    </subcellularLocation>
</comment>
<protein>
    <recommendedName>
        <fullName evidence="10">Alpha-galactosidase</fullName>
        <ecNumber evidence="10">3.2.1.-</ecNumber>
    </recommendedName>
</protein>
<evidence type="ECO:0000256" key="7">
    <source>
        <dbReference type="ARBA" id="ARBA00023180"/>
    </source>
</evidence>
<evidence type="ECO:0000256" key="5">
    <source>
        <dbReference type="ARBA" id="ARBA00023098"/>
    </source>
</evidence>
<reference evidence="13" key="1">
    <citation type="submission" date="2024-06" db="EMBL/GenBank/DDBJ databases">
        <authorList>
            <person name="Liu X."/>
            <person name="Lenzi L."/>
            <person name="Haldenby T S."/>
            <person name="Uol C."/>
        </authorList>
    </citation>
    <scope>NUCLEOTIDE SEQUENCE</scope>
</reference>
<dbReference type="Pfam" id="PF17450">
    <property type="entry name" value="Melibiase_2_C"/>
    <property type="match status" value="1"/>
</dbReference>
<evidence type="ECO:0000256" key="3">
    <source>
        <dbReference type="ARBA" id="ARBA00011738"/>
    </source>
</evidence>
<evidence type="ECO:0000256" key="2">
    <source>
        <dbReference type="ARBA" id="ARBA00009743"/>
    </source>
</evidence>
<keyword evidence="7" id="KW-0325">Glycoprotein</keyword>
<dbReference type="PANTHER" id="PTHR11452:SF83">
    <property type="entry name" value="ALPHA-GALACTOSIDASE"/>
    <property type="match status" value="1"/>
</dbReference>
<dbReference type="Gene3D" id="3.20.20.70">
    <property type="entry name" value="Aldolase class I"/>
    <property type="match status" value="2"/>
</dbReference>
<dbReference type="AlphaFoldDB" id="A0AAV2TGW5"/>
<dbReference type="SUPFAM" id="SSF51011">
    <property type="entry name" value="Glycosyl hydrolase domain"/>
    <property type="match status" value="2"/>
</dbReference>
<dbReference type="Gene3D" id="2.60.40.1180">
    <property type="entry name" value="Golgi alpha-mannosidase II"/>
    <property type="match status" value="2"/>
</dbReference>
<feature type="transmembrane region" description="Helical" evidence="11">
    <location>
        <begin position="26"/>
        <end position="48"/>
    </location>
</feature>
<dbReference type="InterPro" id="IPR013780">
    <property type="entry name" value="Glyco_hydro_b"/>
</dbReference>
<proteinExistence type="inferred from homology"/>
<evidence type="ECO:0000256" key="11">
    <source>
        <dbReference type="SAM" id="Phobius"/>
    </source>
</evidence>
<dbReference type="SUPFAM" id="SSF51445">
    <property type="entry name" value="(Trans)glycosidases"/>
    <property type="match status" value="2"/>
</dbReference>
<dbReference type="Proteomes" id="UP001497525">
    <property type="component" value="Unassembled WGS sequence"/>
</dbReference>
<dbReference type="InterPro" id="IPR013785">
    <property type="entry name" value="Aldolase_TIM"/>
</dbReference>
<gene>
    <name evidence="13" type="ORF">CDAUBV1_LOCUS7742</name>
</gene>
<organism evidence="13 14">
    <name type="scientific">Calicophoron daubneyi</name>
    <name type="common">Rumen fluke</name>
    <name type="synonym">Paramphistomum daubneyi</name>
    <dbReference type="NCBI Taxonomy" id="300641"/>
    <lineage>
        <taxon>Eukaryota</taxon>
        <taxon>Metazoa</taxon>
        <taxon>Spiralia</taxon>
        <taxon>Lophotrochozoa</taxon>
        <taxon>Platyhelminthes</taxon>
        <taxon>Trematoda</taxon>
        <taxon>Digenea</taxon>
        <taxon>Plagiorchiida</taxon>
        <taxon>Pronocephalata</taxon>
        <taxon>Paramphistomoidea</taxon>
        <taxon>Paramphistomidae</taxon>
        <taxon>Calicophoron</taxon>
    </lineage>
</organism>
<keyword evidence="5" id="KW-0443">Lipid metabolism</keyword>
<feature type="domain" description="Alpha galactosidase A C-terminal" evidence="12">
    <location>
        <begin position="790"/>
        <end position="867"/>
    </location>
</feature>
<evidence type="ECO:0000256" key="1">
    <source>
        <dbReference type="ARBA" id="ARBA00004371"/>
    </source>
</evidence>
<dbReference type="GO" id="GO:0005764">
    <property type="term" value="C:lysosome"/>
    <property type="evidence" value="ECO:0007669"/>
    <property type="project" value="UniProtKB-SubCell"/>
</dbReference>
<dbReference type="PANTHER" id="PTHR11452">
    <property type="entry name" value="ALPHA-GALACTOSIDASE/ALPHA-N-ACETYLGALACTOSAMINIDASE"/>
    <property type="match status" value="1"/>
</dbReference>
<dbReference type="EMBL" id="CAXLJL010000201">
    <property type="protein sequence ID" value="CAL5134383.1"/>
    <property type="molecule type" value="Genomic_DNA"/>
</dbReference>
<dbReference type="InterPro" id="IPR017853">
    <property type="entry name" value="GH"/>
</dbReference>
<evidence type="ECO:0000313" key="13">
    <source>
        <dbReference type="EMBL" id="CAL5134383.1"/>
    </source>
</evidence>
<keyword evidence="11" id="KW-1133">Transmembrane helix</keyword>
<evidence type="ECO:0000313" key="14">
    <source>
        <dbReference type="Proteomes" id="UP001497525"/>
    </source>
</evidence>
<dbReference type="EC" id="3.2.1.-" evidence="10"/>
<evidence type="ECO:0000259" key="12">
    <source>
        <dbReference type="Pfam" id="PF17450"/>
    </source>
</evidence>
<dbReference type="PRINTS" id="PR00740">
    <property type="entry name" value="GLHYDRLASE27"/>
</dbReference>
<dbReference type="GO" id="GO:0016139">
    <property type="term" value="P:glycoside catabolic process"/>
    <property type="evidence" value="ECO:0007669"/>
    <property type="project" value="TreeGrafter"/>
</dbReference>
<comment type="subunit">
    <text evidence="3 10">Homodimer.</text>
</comment>
<evidence type="ECO:0000256" key="8">
    <source>
        <dbReference type="ARBA" id="ARBA00023228"/>
    </source>
</evidence>
<dbReference type="InterPro" id="IPR000111">
    <property type="entry name" value="Glyco_hydro_27/36_CS"/>
</dbReference>
<comment type="caution">
    <text evidence="13">The sequence shown here is derived from an EMBL/GenBank/DDBJ whole genome shotgun (WGS) entry which is preliminary data.</text>
</comment>
<evidence type="ECO:0000256" key="9">
    <source>
        <dbReference type="ARBA" id="ARBA00023295"/>
    </source>
</evidence>
<keyword evidence="11" id="KW-0812">Transmembrane</keyword>
<keyword evidence="9 10" id="KW-0326">Glycosidase</keyword>
<evidence type="ECO:0000256" key="6">
    <source>
        <dbReference type="ARBA" id="ARBA00023157"/>
    </source>
</evidence>
<dbReference type="GO" id="GO:0004557">
    <property type="term" value="F:alpha-galactosidase activity"/>
    <property type="evidence" value="ECO:0007669"/>
    <property type="project" value="TreeGrafter"/>
</dbReference>
<dbReference type="Pfam" id="PF16499">
    <property type="entry name" value="Melibiase_2"/>
    <property type="match status" value="2"/>
</dbReference>
<dbReference type="GO" id="GO:0009311">
    <property type="term" value="P:oligosaccharide metabolic process"/>
    <property type="evidence" value="ECO:0007669"/>
    <property type="project" value="TreeGrafter"/>
</dbReference>
<dbReference type="GO" id="GO:0006629">
    <property type="term" value="P:lipid metabolic process"/>
    <property type="evidence" value="ECO:0007669"/>
    <property type="project" value="UniProtKB-KW"/>
</dbReference>